<dbReference type="AlphaFoldDB" id="A0AAD7C3K1"/>
<dbReference type="InterPro" id="IPR036322">
    <property type="entry name" value="WD40_repeat_dom_sf"/>
</dbReference>
<evidence type="ECO:0000313" key="2">
    <source>
        <dbReference type="EMBL" id="KAJ7638274.1"/>
    </source>
</evidence>
<organism evidence="2 3">
    <name type="scientific">Roridomyces roridus</name>
    <dbReference type="NCBI Taxonomy" id="1738132"/>
    <lineage>
        <taxon>Eukaryota</taxon>
        <taxon>Fungi</taxon>
        <taxon>Dikarya</taxon>
        <taxon>Basidiomycota</taxon>
        <taxon>Agaricomycotina</taxon>
        <taxon>Agaricomycetes</taxon>
        <taxon>Agaricomycetidae</taxon>
        <taxon>Agaricales</taxon>
        <taxon>Marasmiineae</taxon>
        <taxon>Mycenaceae</taxon>
        <taxon>Roridomyces</taxon>
    </lineage>
</organism>
<keyword evidence="1" id="KW-0853">WD repeat</keyword>
<dbReference type="InterPro" id="IPR001680">
    <property type="entry name" value="WD40_rpt"/>
</dbReference>
<evidence type="ECO:0000256" key="1">
    <source>
        <dbReference type="PROSITE-ProRule" id="PRU00221"/>
    </source>
</evidence>
<dbReference type="SMART" id="SM00320">
    <property type="entry name" value="WD40"/>
    <property type="match status" value="4"/>
</dbReference>
<dbReference type="Pfam" id="PF00400">
    <property type="entry name" value="WD40"/>
    <property type="match status" value="1"/>
</dbReference>
<dbReference type="InterPro" id="IPR015943">
    <property type="entry name" value="WD40/YVTN_repeat-like_dom_sf"/>
</dbReference>
<proteinExistence type="predicted"/>
<protein>
    <submittedName>
        <fullName evidence="2">WD40-repeat-containing domain protein</fullName>
    </submittedName>
</protein>
<accession>A0AAD7C3K1</accession>
<evidence type="ECO:0000313" key="3">
    <source>
        <dbReference type="Proteomes" id="UP001221142"/>
    </source>
</evidence>
<dbReference type="Proteomes" id="UP001221142">
    <property type="component" value="Unassembled WGS sequence"/>
</dbReference>
<comment type="caution">
    <text evidence="2">The sequence shown here is derived from an EMBL/GenBank/DDBJ whole genome shotgun (WGS) entry which is preliminary data.</text>
</comment>
<dbReference type="SUPFAM" id="SSF50978">
    <property type="entry name" value="WD40 repeat-like"/>
    <property type="match status" value="1"/>
</dbReference>
<dbReference type="PROSITE" id="PS50082">
    <property type="entry name" value="WD_REPEATS_2"/>
    <property type="match status" value="1"/>
</dbReference>
<keyword evidence="3" id="KW-1185">Reference proteome</keyword>
<dbReference type="Gene3D" id="2.130.10.10">
    <property type="entry name" value="YVTN repeat-like/Quinoprotein amine dehydrogenase"/>
    <property type="match status" value="1"/>
</dbReference>
<reference evidence="2" key="1">
    <citation type="submission" date="2023-03" db="EMBL/GenBank/DDBJ databases">
        <title>Massive genome expansion in bonnet fungi (Mycena s.s.) driven by repeated elements and novel gene families across ecological guilds.</title>
        <authorList>
            <consortium name="Lawrence Berkeley National Laboratory"/>
            <person name="Harder C.B."/>
            <person name="Miyauchi S."/>
            <person name="Viragh M."/>
            <person name="Kuo A."/>
            <person name="Thoen E."/>
            <person name="Andreopoulos B."/>
            <person name="Lu D."/>
            <person name="Skrede I."/>
            <person name="Drula E."/>
            <person name="Henrissat B."/>
            <person name="Morin E."/>
            <person name="Kohler A."/>
            <person name="Barry K."/>
            <person name="LaButti K."/>
            <person name="Morin E."/>
            <person name="Salamov A."/>
            <person name="Lipzen A."/>
            <person name="Mereny Z."/>
            <person name="Hegedus B."/>
            <person name="Baldrian P."/>
            <person name="Stursova M."/>
            <person name="Weitz H."/>
            <person name="Taylor A."/>
            <person name="Grigoriev I.V."/>
            <person name="Nagy L.G."/>
            <person name="Martin F."/>
            <person name="Kauserud H."/>
        </authorList>
    </citation>
    <scope>NUCLEOTIDE SEQUENCE</scope>
    <source>
        <strain evidence="2">9284</strain>
    </source>
</reference>
<feature type="repeat" description="WD" evidence="1">
    <location>
        <begin position="16"/>
        <end position="57"/>
    </location>
</feature>
<dbReference type="EMBL" id="JARKIF010000005">
    <property type="protein sequence ID" value="KAJ7638274.1"/>
    <property type="molecule type" value="Genomic_DNA"/>
</dbReference>
<sequence>MDTESHPNFVQTKQLKGAHAQPITAIAISRDGRLFASGGRDRRLRIYKTASSRPIWEFGVGSAVRAIVWHPDSTLITYATEGCVTTLRISSATADPVTYQRTMQNYIHSLCVRPDGQLLAIGHGGKVSLVRAHGLNAQEYATVPPPSPIHGRTDATTAAIFRPESRTELLVSYIYGRICQQGVQLLRQFNQAATIVGPMNVSPSGKNLSLVNLAGEARWINSSTLQGPVQLPVHRLPTPTKYTMDVAFISDDVVAVASENDGAYILHRQRREAVQQLPHSGLPVQIMAHWGDTQRGEHLLITGSAEPNKPGTLTLWRSKQTRSMPRNTGYFAAAAAIAITGIYAVLSSPPHLRSDFERISRGVVDQVDAWRSGTHPGASAPSSFQVHGGADRASLTVIITTTETAFPAPVDETPSAADRVPVTTTPTIAQVAKTGAALPGSAAQDGDAPLQSNEVASVVAAGEGRVETVHDEALTTTSRGAWMGWK</sequence>
<name>A0AAD7C3K1_9AGAR</name>
<gene>
    <name evidence="2" type="ORF">FB45DRAFT_1023079</name>
</gene>